<gene>
    <name evidence="1" type="ORF">LECACI_7A001210</name>
</gene>
<dbReference type="Gene3D" id="3.30.710.10">
    <property type="entry name" value="Potassium Channel Kv1.1, Chain A"/>
    <property type="match status" value="1"/>
</dbReference>
<keyword evidence="2" id="KW-1185">Reference proteome</keyword>
<proteinExistence type="predicted"/>
<comment type="caution">
    <text evidence="1">The sequence shown here is derived from an EMBL/GenBank/DDBJ whole genome shotgun (WGS) entry which is preliminary data.</text>
</comment>
<evidence type="ECO:0000313" key="2">
    <source>
        <dbReference type="Proteomes" id="UP001296104"/>
    </source>
</evidence>
<evidence type="ECO:0000313" key="1">
    <source>
        <dbReference type="EMBL" id="CAK3823077.1"/>
    </source>
</evidence>
<evidence type="ECO:0008006" key="3">
    <source>
        <dbReference type="Google" id="ProtNLM"/>
    </source>
</evidence>
<reference evidence="1" key="1">
    <citation type="submission" date="2023-11" db="EMBL/GenBank/DDBJ databases">
        <authorList>
            <person name="Alioto T."/>
            <person name="Alioto T."/>
            <person name="Gomez Garrido J."/>
        </authorList>
    </citation>
    <scope>NUCLEOTIDE SEQUENCE</scope>
</reference>
<dbReference type="EMBL" id="CAVMBE010000004">
    <property type="protein sequence ID" value="CAK3823077.1"/>
    <property type="molecule type" value="Genomic_DNA"/>
</dbReference>
<accession>A0AAI8YSK3</accession>
<dbReference type="Proteomes" id="UP001296104">
    <property type="component" value="Unassembled WGS sequence"/>
</dbReference>
<protein>
    <recommendedName>
        <fullName evidence="3">BTB domain-containing protein</fullName>
    </recommendedName>
</protein>
<dbReference type="AlphaFoldDB" id="A0AAI8YSK3"/>
<sequence>MTDTDAPDLLTLLQPQEETICEFGDIILVADDGFYPTLKIRVSSCIIAMSSKPLKALFSNKYSECKFAEERSADKPHEVALKDAPVPLKHLCRLLHHQYPISDKDDENELSPSMLLDLAVIADKYDCVDALKLPTDALLARHVDEDFFFQDGELDILTAASYLLDQPQHFRRFTRQMVLNENHICAKTFHQQSLDILSYDLVNLLQSQQNLARIRLTEEVTGLINDFTEAARKVHREELAIKLLSGLAREELWPLKLTKATLGLHLWRLERVEIPIISTEEQIPGPGSSYRSEDDWDAGIASTSRLLNAPNHRTVIACANEVCRLCVGACLQCIKRPDYTQEHEHDPWGEIDDEFAVQKFSMSRSLGWSD</sequence>
<organism evidence="1 2">
    <name type="scientific">Lecanosticta acicola</name>
    <dbReference type="NCBI Taxonomy" id="111012"/>
    <lineage>
        <taxon>Eukaryota</taxon>
        <taxon>Fungi</taxon>
        <taxon>Dikarya</taxon>
        <taxon>Ascomycota</taxon>
        <taxon>Pezizomycotina</taxon>
        <taxon>Dothideomycetes</taxon>
        <taxon>Dothideomycetidae</taxon>
        <taxon>Mycosphaerellales</taxon>
        <taxon>Mycosphaerellaceae</taxon>
        <taxon>Lecanosticta</taxon>
    </lineage>
</organism>
<dbReference type="InterPro" id="IPR011333">
    <property type="entry name" value="SKP1/BTB/POZ_sf"/>
</dbReference>
<name>A0AAI8YSK3_9PEZI</name>